<dbReference type="GO" id="GO:0015232">
    <property type="term" value="F:heme transmembrane transporter activity"/>
    <property type="evidence" value="ECO:0007669"/>
    <property type="project" value="TreeGrafter"/>
</dbReference>
<dbReference type="AlphaFoldDB" id="A0AAN0IJS0"/>
<feature type="transmembrane region" description="Helical" evidence="5">
    <location>
        <begin position="69"/>
        <end position="89"/>
    </location>
</feature>
<dbReference type="GeneID" id="105311961"/>
<reference evidence="6" key="2">
    <citation type="submission" date="2024-06" db="UniProtKB">
        <authorList>
            <consortium name="EnsemblMetazoa"/>
        </authorList>
    </citation>
    <scope>IDENTIFICATION</scope>
</reference>
<dbReference type="EnsemblMetazoa" id="XM_011404218.2">
    <property type="protein sequence ID" value="XP_011402520.2"/>
    <property type="gene ID" value="LOC105311961"/>
</dbReference>
<evidence type="ECO:0000313" key="7">
    <source>
        <dbReference type="Proteomes" id="UP000007879"/>
    </source>
</evidence>
<dbReference type="RefSeq" id="XP_011402520.2">
    <property type="nucleotide sequence ID" value="XM_011404218.2"/>
</dbReference>
<reference evidence="7" key="1">
    <citation type="journal article" date="2010" name="Nature">
        <title>The Amphimedon queenslandica genome and the evolution of animal complexity.</title>
        <authorList>
            <person name="Srivastava M."/>
            <person name="Simakov O."/>
            <person name="Chapman J."/>
            <person name="Fahey B."/>
            <person name="Gauthier M.E."/>
            <person name="Mitros T."/>
            <person name="Richards G.S."/>
            <person name="Conaco C."/>
            <person name="Dacre M."/>
            <person name="Hellsten U."/>
            <person name="Larroux C."/>
            <person name="Putnam N.H."/>
            <person name="Stanke M."/>
            <person name="Adamska M."/>
            <person name="Darling A."/>
            <person name="Degnan S.M."/>
            <person name="Oakley T.H."/>
            <person name="Plachetzki D.C."/>
            <person name="Zhai Y."/>
            <person name="Adamski M."/>
            <person name="Calcino A."/>
            <person name="Cummins S.F."/>
            <person name="Goodstein D.M."/>
            <person name="Harris C."/>
            <person name="Jackson D.J."/>
            <person name="Leys S.P."/>
            <person name="Shu S."/>
            <person name="Woodcroft B.J."/>
            <person name="Vervoort M."/>
            <person name="Kosik K.S."/>
            <person name="Manning G."/>
            <person name="Degnan B.M."/>
            <person name="Rokhsar D.S."/>
        </authorList>
    </citation>
    <scope>NUCLEOTIDE SEQUENCE [LARGE SCALE GENOMIC DNA]</scope>
</reference>
<keyword evidence="7" id="KW-1185">Reference proteome</keyword>
<dbReference type="GO" id="GO:0097037">
    <property type="term" value="P:heme export"/>
    <property type="evidence" value="ECO:0007669"/>
    <property type="project" value="TreeGrafter"/>
</dbReference>
<evidence type="ECO:0000256" key="4">
    <source>
        <dbReference type="ARBA" id="ARBA00023136"/>
    </source>
</evidence>
<evidence type="ECO:0000256" key="1">
    <source>
        <dbReference type="ARBA" id="ARBA00004141"/>
    </source>
</evidence>
<feature type="transmembrane region" description="Helical" evidence="5">
    <location>
        <begin position="432"/>
        <end position="451"/>
    </location>
</feature>
<dbReference type="Proteomes" id="UP000007879">
    <property type="component" value="Unassembled WGS sequence"/>
</dbReference>
<protein>
    <recommendedName>
        <fullName evidence="8">Major facilitator superfamily (MFS) profile domain-containing protein</fullName>
    </recommendedName>
</protein>
<dbReference type="KEGG" id="aqu:105311961"/>
<accession>A0AAN0IJS0</accession>
<keyword evidence="3 5" id="KW-1133">Transmembrane helix</keyword>
<feature type="transmembrane region" description="Helical" evidence="5">
    <location>
        <begin position="365"/>
        <end position="385"/>
    </location>
</feature>
<feature type="transmembrane region" description="Helical" evidence="5">
    <location>
        <begin position="96"/>
        <end position="114"/>
    </location>
</feature>
<evidence type="ECO:0000256" key="5">
    <source>
        <dbReference type="SAM" id="Phobius"/>
    </source>
</evidence>
<sequence length="478" mass="52980">MSEDKPLLKSKEQKEDEGGAKIKVYWQRWLVLFVYCSHIMGTNIAWMSVGSIADVAECYYGVNVFWINSLSYIFLVMYTFLFAGATYFLKRFGLRWTAILGGTFNAAGAWLRFAGSNPNYFWLLLMGQGVSSFTNVLEWSAPSLMSAVWFPQNERAFATASVGATAPQVGILLSLFIGPLAVHDSRTDTVCNTTITIRGSASFIEWQDKIYSQMLYYFLGQAVLATVLLPITFMVPASPPTPPSRSRQLEDEEENDLSLLRSALILLKNKHFIFFSFVFGMYLGVAGAYVTVYDEVFNAIGYSSYQSYMGYLGLAIQLVSIGGLLAIGTWIDYTKTFYGSTVAISVSSTIAAIGLALATQYKLDFIYLSIICSVAVGLTVIFQGVGYEYGVEMTYPVPESISAGIMNAFSQVTCTIMILVCSLLVKKHWSVYVYWMLAGCVAASAIVQVFVRPKLRRVEIDNPQTKKLLRKPAASIQS</sequence>
<comment type="subcellular location">
    <subcellularLocation>
        <location evidence="1">Membrane</location>
        <topology evidence="1">Multi-pass membrane protein</topology>
    </subcellularLocation>
</comment>
<dbReference type="GO" id="GO:0020037">
    <property type="term" value="F:heme binding"/>
    <property type="evidence" value="ECO:0007669"/>
    <property type="project" value="TreeGrafter"/>
</dbReference>
<dbReference type="Gene3D" id="1.20.1250.20">
    <property type="entry name" value="MFS general substrate transporter like domains"/>
    <property type="match status" value="2"/>
</dbReference>
<feature type="transmembrane region" description="Helical" evidence="5">
    <location>
        <begin position="405"/>
        <end position="425"/>
    </location>
</feature>
<dbReference type="Pfam" id="PF07690">
    <property type="entry name" value="MFS_1"/>
    <property type="match status" value="1"/>
</dbReference>
<evidence type="ECO:0008006" key="8">
    <source>
        <dbReference type="Google" id="ProtNLM"/>
    </source>
</evidence>
<feature type="transmembrane region" description="Helical" evidence="5">
    <location>
        <begin position="272"/>
        <end position="290"/>
    </location>
</feature>
<proteinExistence type="predicted"/>
<evidence type="ECO:0000256" key="3">
    <source>
        <dbReference type="ARBA" id="ARBA00022989"/>
    </source>
</evidence>
<keyword evidence="4 5" id="KW-0472">Membrane</keyword>
<keyword evidence="2 5" id="KW-0812">Transmembrane</keyword>
<dbReference type="InterPro" id="IPR049680">
    <property type="entry name" value="FLVCR1-2_SLC49-like"/>
</dbReference>
<evidence type="ECO:0000256" key="2">
    <source>
        <dbReference type="ARBA" id="ARBA00022692"/>
    </source>
</evidence>
<dbReference type="InterPro" id="IPR036259">
    <property type="entry name" value="MFS_trans_sf"/>
</dbReference>
<name>A0AAN0IJS0_AMPQE</name>
<dbReference type="GO" id="GO:0016020">
    <property type="term" value="C:membrane"/>
    <property type="evidence" value="ECO:0007669"/>
    <property type="project" value="UniProtKB-SubCell"/>
</dbReference>
<dbReference type="PANTHER" id="PTHR10924">
    <property type="entry name" value="MAJOR FACILITATOR SUPERFAMILY PROTEIN-RELATED"/>
    <property type="match status" value="1"/>
</dbReference>
<dbReference type="InterPro" id="IPR011701">
    <property type="entry name" value="MFS"/>
</dbReference>
<feature type="transmembrane region" description="Helical" evidence="5">
    <location>
        <begin position="311"/>
        <end position="331"/>
    </location>
</feature>
<dbReference type="PANTHER" id="PTHR10924:SF4">
    <property type="entry name" value="GH15861P"/>
    <property type="match status" value="1"/>
</dbReference>
<feature type="transmembrane region" description="Helical" evidence="5">
    <location>
        <begin position="337"/>
        <end position="358"/>
    </location>
</feature>
<organism evidence="6 7">
    <name type="scientific">Amphimedon queenslandica</name>
    <name type="common">Sponge</name>
    <dbReference type="NCBI Taxonomy" id="400682"/>
    <lineage>
        <taxon>Eukaryota</taxon>
        <taxon>Metazoa</taxon>
        <taxon>Porifera</taxon>
        <taxon>Demospongiae</taxon>
        <taxon>Heteroscleromorpha</taxon>
        <taxon>Haplosclerida</taxon>
        <taxon>Niphatidae</taxon>
        <taxon>Amphimedon</taxon>
    </lineage>
</organism>
<feature type="transmembrane region" description="Helical" evidence="5">
    <location>
        <begin position="29"/>
        <end position="49"/>
    </location>
</feature>
<evidence type="ECO:0000313" key="6">
    <source>
        <dbReference type="EnsemblMetazoa" id="XP_011402520.2"/>
    </source>
</evidence>
<dbReference type="SUPFAM" id="SSF103473">
    <property type="entry name" value="MFS general substrate transporter"/>
    <property type="match status" value="1"/>
</dbReference>
<feature type="transmembrane region" description="Helical" evidence="5">
    <location>
        <begin position="215"/>
        <end position="235"/>
    </location>
</feature>